<sequence>MIALPPCDLMVEIAYRFHLSFEPGPHRALGILCGLPNLEGEPRSANTTPPGKFAYIPALIRSRTPDLPDTHELD</sequence>
<protein>
    <submittedName>
        <fullName evidence="1">Uncharacterized protein</fullName>
    </submittedName>
</protein>
<evidence type="ECO:0000313" key="2">
    <source>
        <dbReference type="Proteomes" id="UP001372338"/>
    </source>
</evidence>
<dbReference type="AlphaFoldDB" id="A0AAN9EKK5"/>
<organism evidence="1 2">
    <name type="scientific">Crotalaria pallida</name>
    <name type="common">Smooth rattlebox</name>
    <name type="synonym">Crotalaria striata</name>
    <dbReference type="NCBI Taxonomy" id="3830"/>
    <lineage>
        <taxon>Eukaryota</taxon>
        <taxon>Viridiplantae</taxon>
        <taxon>Streptophyta</taxon>
        <taxon>Embryophyta</taxon>
        <taxon>Tracheophyta</taxon>
        <taxon>Spermatophyta</taxon>
        <taxon>Magnoliopsida</taxon>
        <taxon>eudicotyledons</taxon>
        <taxon>Gunneridae</taxon>
        <taxon>Pentapetalae</taxon>
        <taxon>rosids</taxon>
        <taxon>fabids</taxon>
        <taxon>Fabales</taxon>
        <taxon>Fabaceae</taxon>
        <taxon>Papilionoideae</taxon>
        <taxon>50 kb inversion clade</taxon>
        <taxon>genistoids sensu lato</taxon>
        <taxon>core genistoids</taxon>
        <taxon>Crotalarieae</taxon>
        <taxon>Crotalaria</taxon>
    </lineage>
</organism>
<evidence type="ECO:0000313" key="1">
    <source>
        <dbReference type="EMBL" id="KAK7258001.1"/>
    </source>
</evidence>
<name>A0AAN9EKK5_CROPI</name>
<keyword evidence="2" id="KW-1185">Reference proteome</keyword>
<proteinExistence type="predicted"/>
<accession>A0AAN9EKK5</accession>
<comment type="caution">
    <text evidence="1">The sequence shown here is derived from an EMBL/GenBank/DDBJ whole genome shotgun (WGS) entry which is preliminary data.</text>
</comment>
<reference evidence="1 2" key="1">
    <citation type="submission" date="2024-01" db="EMBL/GenBank/DDBJ databases">
        <title>The genomes of 5 underutilized Papilionoideae crops provide insights into root nodulation and disease resistanc.</title>
        <authorList>
            <person name="Yuan L."/>
        </authorList>
    </citation>
    <scope>NUCLEOTIDE SEQUENCE [LARGE SCALE GENOMIC DNA]</scope>
    <source>
        <strain evidence="1">ZHUSHIDOU_FW_LH</strain>
        <tissue evidence="1">Leaf</tissue>
    </source>
</reference>
<dbReference type="EMBL" id="JAYWIO010000006">
    <property type="protein sequence ID" value="KAK7258001.1"/>
    <property type="molecule type" value="Genomic_DNA"/>
</dbReference>
<dbReference type="Proteomes" id="UP001372338">
    <property type="component" value="Unassembled WGS sequence"/>
</dbReference>
<gene>
    <name evidence="1" type="ORF">RIF29_32376</name>
</gene>